<proteinExistence type="predicted"/>
<sequence length="88" mass="10324">MKNDIVELFLLQHSHLARNATKRIRQMRDDSRITKVTSNGTPTRYQISVLWILSYSLSASQFKVAWFRLLEFDCLSQCYLKAFAVPKQ</sequence>
<keyword evidence="2" id="KW-1185">Reference proteome</keyword>
<reference evidence="1 2" key="1">
    <citation type="submission" date="2024-03" db="EMBL/GenBank/DDBJ databases">
        <authorList>
            <person name="Gkanogiannis A."/>
            <person name="Becerra Lopez-Lavalle L."/>
        </authorList>
    </citation>
    <scope>NUCLEOTIDE SEQUENCE [LARGE SCALE GENOMIC DNA]</scope>
</reference>
<protein>
    <submittedName>
        <fullName evidence="1">Uncharacterized protein</fullName>
    </submittedName>
</protein>
<organism evidence="1 2">
    <name type="scientific">Citrullus colocynthis</name>
    <name type="common">colocynth</name>
    <dbReference type="NCBI Taxonomy" id="252529"/>
    <lineage>
        <taxon>Eukaryota</taxon>
        <taxon>Viridiplantae</taxon>
        <taxon>Streptophyta</taxon>
        <taxon>Embryophyta</taxon>
        <taxon>Tracheophyta</taxon>
        <taxon>Spermatophyta</taxon>
        <taxon>Magnoliopsida</taxon>
        <taxon>eudicotyledons</taxon>
        <taxon>Gunneridae</taxon>
        <taxon>Pentapetalae</taxon>
        <taxon>rosids</taxon>
        <taxon>fabids</taxon>
        <taxon>Cucurbitales</taxon>
        <taxon>Cucurbitaceae</taxon>
        <taxon>Benincaseae</taxon>
        <taxon>Citrullus</taxon>
    </lineage>
</organism>
<evidence type="ECO:0000313" key="1">
    <source>
        <dbReference type="EMBL" id="CAK9316128.1"/>
    </source>
</evidence>
<dbReference type="Proteomes" id="UP001642487">
    <property type="component" value="Chromosome 2"/>
</dbReference>
<name>A0ABP0Y6N2_9ROSI</name>
<dbReference type="EMBL" id="OZ021736">
    <property type="protein sequence ID" value="CAK9316128.1"/>
    <property type="molecule type" value="Genomic_DNA"/>
</dbReference>
<accession>A0ABP0Y6N2</accession>
<evidence type="ECO:0000313" key="2">
    <source>
        <dbReference type="Proteomes" id="UP001642487"/>
    </source>
</evidence>
<gene>
    <name evidence="1" type="ORF">CITCOLO1_LOCUS7975</name>
</gene>